<dbReference type="AlphaFoldDB" id="A0A504JHM6"/>
<dbReference type="OrthoDB" id="1364277at2"/>
<keyword evidence="2" id="KW-1185">Reference proteome</keyword>
<dbReference type="Proteomes" id="UP000315540">
    <property type="component" value="Unassembled WGS sequence"/>
</dbReference>
<evidence type="ECO:0000313" key="2">
    <source>
        <dbReference type="Proteomes" id="UP000315540"/>
    </source>
</evidence>
<reference evidence="1 2" key="1">
    <citation type="submission" date="2019-06" db="EMBL/GenBank/DDBJ databases">
        <authorList>
            <person name="Meng X."/>
        </authorList>
    </citation>
    <scope>NUCLEOTIDE SEQUENCE [LARGE SCALE GENOMIC DNA]</scope>
    <source>
        <strain evidence="1 2">M625</strain>
    </source>
</reference>
<gene>
    <name evidence="1" type="ORF">FHK87_10100</name>
</gene>
<evidence type="ECO:0000313" key="1">
    <source>
        <dbReference type="EMBL" id="TPN87915.1"/>
    </source>
</evidence>
<dbReference type="EMBL" id="VFWZ01000002">
    <property type="protein sequence ID" value="TPN87915.1"/>
    <property type="molecule type" value="Genomic_DNA"/>
</dbReference>
<sequence length="161" mass="18422">MKNLKILFVLFSFGTLFQCASHKNMDKMSPVDTNASYFQEWIEGREEGSSGFTVSFIAKEDAGIVLKYAYFKGKKIGLKNDGNLYRGKYAYANTKMDLVMSDDPKEEFKNTVPAAIEEKIPFELKGNECVIVYSKNGKESFFKIKELPQKKVEAMPNRQRQ</sequence>
<comment type="caution">
    <text evidence="1">The sequence shown here is derived from an EMBL/GenBank/DDBJ whole genome shotgun (WGS) entry which is preliminary data.</text>
</comment>
<organism evidence="1 2">
    <name type="scientific">Aquimarina algicola</name>
    <dbReference type="NCBI Taxonomy" id="2589995"/>
    <lineage>
        <taxon>Bacteria</taxon>
        <taxon>Pseudomonadati</taxon>
        <taxon>Bacteroidota</taxon>
        <taxon>Flavobacteriia</taxon>
        <taxon>Flavobacteriales</taxon>
        <taxon>Flavobacteriaceae</taxon>
        <taxon>Aquimarina</taxon>
    </lineage>
</organism>
<name>A0A504JHM6_9FLAO</name>
<dbReference type="RefSeq" id="WP_140592554.1">
    <property type="nucleotide sequence ID" value="NZ_VFWZ01000002.1"/>
</dbReference>
<proteinExistence type="predicted"/>
<accession>A0A504JHM6</accession>
<protein>
    <submittedName>
        <fullName evidence="1">Uncharacterized protein</fullName>
    </submittedName>
</protein>